<keyword evidence="2" id="KW-0805">Transcription regulation</keyword>
<dbReference type="Pfam" id="PF03466">
    <property type="entry name" value="LysR_substrate"/>
    <property type="match status" value="1"/>
</dbReference>
<dbReference type="InterPro" id="IPR058163">
    <property type="entry name" value="LysR-type_TF_proteobact-type"/>
</dbReference>
<name>A0ABT7IN24_9BURK</name>
<evidence type="ECO:0000259" key="5">
    <source>
        <dbReference type="PROSITE" id="PS50931"/>
    </source>
</evidence>
<evidence type="ECO:0000313" key="6">
    <source>
        <dbReference type="EMBL" id="MDL2059770.1"/>
    </source>
</evidence>
<keyword evidence="4" id="KW-0804">Transcription</keyword>
<dbReference type="Proteomes" id="UP001165481">
    <property type="component" value="Unassembled WGS sequence"/>
</dbReference>
<dbReference type="PROSITE" id="PS50931">
    <property type="entry name" value="HTH_LYSR"/>
    <property type="match status" value="1"/>
</dbReference>
<organism evidence="6 7">
    <name type="scientific">Mesosutterella faecium</name>
    <dbReference type="NCBI Taxonomy" id="2925194"/>
    <lineage>
        <taxon>Bacteria</taxon>
        <taxon>Pseudomonadati</taxon>
        <taxon>Pseudomonadota</taxon>
        <taxon>Betaproteobacteria</taxon>
        <taxon>Burkholderiales</taxon>
        <taxon>Sutterellaceae</taxon>
        <taxon>Mesosutterella</taxon>
    </lineage>
</organism>
<evidence type="ECO:0000256" key="4">
    <source>
        <dbReference type="ARBA" id="ARBA00023163"/>
    </source>
</evidence>
<evidence type="ECO:0000256" key="1">
    <source>
        <dbReference type="ARBA" id="ARBA00009437"/>
    </source>
</evidence>
<dbReference type="SUPFAM" id="SSF46785">
    <property type="entry name" value="Winged helix' DNA-binding domain"/>
    <property type="match status" value="1"/>
</dbReference>
<dbReference type="InterPro" id="IPR036388">
    <property type="entry name" value="WH-like_DNA-bd_sf"/>
</dbReference>
<gene>
    <name evidence="6" type="ORF">MUN46_007495</name>
</gene>
<evidence type="ECO:0000256" key="2">
    <source>
        <dbReference type="ARBA" id="ARBA00023015"/>
    </source>
</evidence>
<dbReference type="InterPro" id="IPR000847">
    <property type="entry name" value="LysR_HTH_N"/>
</dbReference>
<dbReference type="Gene3D" id="1.10.10.10">
    <property type="entry name" value="Winged helix-like DNA-binding domain superfamily/Winged helix DNA-binding domain"/>
    <property type="match status" value="1"/>
</dbReference>
<dbReference type="InterPro" id="IPR036390">
    <property type="entry name" value="WH_DNA-bd_sf"/>
</dbReference>
<dbReference type="Pfam" id="PF00126">
    <property type="entry name" value="HTH_1"/>
    <property type="match status" value="1"/>
</dbReference>
<evidence type="ECO:0000256" key="3">
    <source>
        <dbReference type="ARBA" id="ARBA00023125"/>
    </source>
</evidence>
<accession>A0ABT7IN24</accession>
<dbReference type="InterPro" id="IPR005119">
    <property type="entry name" value="LysR_subst-bd"/>
</dbReference>
<evidence type="ECO:0000313" key="7">
    <source>
        <dbReference type="Proteomes" id="UP001165481"/>
    </source>
</evidence>
<feature type="domain" description="HTH lysR-type" evidence="5">
    <location>
        <begin position="7"/>
        <end position="64"/>
    </location>
</feature>
<dbReference type="EMBL" id="JAKZJU020000001">
    <property type="protein sequence ID" value="MDL2059770.1"/>
    <property type="molecule type" value="Genomic_DNA"/>
</dbReference>
<dbReference type="PANTHER" id="PTHR30537">
    <property type="entry name" value="HTH-TYPE TRANSCRIPTIONAL REGULATOR"/>
    <property type="match status" value="1"/>
</dbReference>
<dbReference type="PANTHER" id="PTHR30537:SF5">
    <property type="entry name" value="HTH-TYPE TRANSCRIPTIONAL ACTIVATOR TTDR-RELATED"/>
    <property type="match status" value="1"/>
</dbReference>
<proteinExistence type="inferred from homology"/>
<dbReference type="SUPFAM" id="SSF53850">
    <property type="entry name" value="Periplasmic binding protein-like II"/>
    <property type="match status" value="1"/>
</dbReference>
<reference evidence="6" key="1">
    <citation type="submission" date="2023-03" db="EMBL/GenBank/DDBJ databases">
        <title>Mesosutterella sp. nov. isolated from porcine feces.</title>
        <authorList>
            <person name="Yu S."/>
        </authorList>
    </citation>
    <scope>NUCLEOTIDE SEQUENCE</scope>
    <source>
        <strain evidence="6">AGMB02718</strain>
    </source>
</reference>
<comment type="similarity">
    <text evidence="1">Belongs to the LysR transcriptional regulatory family.</text>
</comment>
<keyword evidence="7" id="KW-1185">Reference proteome</keyword>
<keyword evidence="3" id="KW-0238">DNA-binding</keyword>
<protein>
    <submittedName>
        <fullName evidence="6">LysR family transcriptional regulator</fullName>
    </submittedName>
</protein>
<dbReference type="RefSeq" id="WP_243377194.1">
    <property type="nucleotide sequence ID" value="NZ_JAKZJU020000001.1"/>
</dbReference>
<dbReference type="Gene3D" id="3.40.190.290">
    <property type="match status" value="1"/>
</dbReference>
<sequence length="325" mass="36509">MTSRTDTDLSAWEAFVEVAHSGSFTIAADILGVDVGFLSRKIDRLEKRIHLELLSRDKRPLVPTESGRELLPECEKMLLAYRAIMDRAAAENRDLSGLVRVMLPTTLAGHFLAALKPEFLGLYPDIAFELESPVELDCLVQNRVDVAAVQESMPLRDLITLPRGRMVTVPVASSEFLSRHGPVDSLQDLDQVPVFLTKRAGFDEDGAILLQKKGRRVRHTIAKPSICNNAIIIRDAALQGLGVALNVPLFACIDDIAEKRLVPVLSGWRRPEFDLFVACSRRSWLVRRNRIFALWLARRLDDHVLEVRRRFEALYPGWLGLADGK</sequence>
<comment type="caution">
    <text evidence="6">The sequence shown here is derived from an EMBL/GenBank/DDBJ whole genome shotgun (WGS) entry which is preliminary data.</text>
</comment>